<dbReference type="EMBL" id="JAUCMX010000017">
    <property type="protein sequence ID" value="KAK3518488.1"/>
    <property type="molecule type" value="Genomic_DNA"/>
</dbReference>
<evidence type="ECO:0000256" key="3">
    <source>
        <dbReference type="ARBA" id="ARBA00022695"/>
    </source>
</evidence>
<evidence type="ECO:0000313" key="11">
    <source>
        <dbReference type="Proteomes" id="UP001274896"/>
    </source>
</evidence>
<keyword evidence="6" id="KW-0378">Hydrolase</keyword>
<organism evidence="10 11">
    <name type="scientific">Hemibagrus guttatus</name>
    <dbReference type="NCBI Taxonomy" id="175788"/>
    <lineage>
        <taxon>Eukaryota</taxon>
        <taxon>Metazoa</taxon>
        <taxon>Chordata</taxon>
        <taxon>Craniata</taxon>
        <taxon>Vertebrata</taxon>
        <taxon>Euteleostomi</taxon>
        <taxon>Actinopterygii</taxon>
        <taxon>Neopterygii</taxon>
        <taxon>Teleostei</taxon>
        <taxon>Ostariophysi</taxon>
        <taxon>Siluriformes</taxon>
        <taxon>Bagridae</taxon>
        <taxon>Hemibagrus</taxon>
    </lineage>
</organism>
<dbReference type="SUPFAM" id="SSF56672">
    <property type="entry name" value="DNA/RNA polymerases"/>
    <property type="match status" value="1"/>
</dbReference>
<evidence type="ECO:0000313" key="10">
    <source>
        <dbReference type="EMBL" id="KAK3518488.1"/>
    </source>
</evidence>
<evidence type="ECO:0000259" key="9">
    <source>
        <dbReference type="Pfam" id="PF17917"/>
    </source>
</evidence>
<accession>A0AAE0UUU1</accession>
<name>A0AAE0UUU1_9TELE</name>
<dbReference type="CDD" id="cd09274">
    <property type="entry name" value="RNase_HI_RT_Ty3"/>
    <property type="match status" value="1"/>
</dbReference>
<dbReference type="GO" id="GO:0016787">
    <property type="term" value="F:hydrolase activity"/>
    <property type="evidence" value="ECO:0007669"/>
    <property type="project" value="UniProtKB-KW"/>
</dbReference>
<evidence type="ECO:0000256" key="4">
    <source>
        <dbReference type="ARBA" id="ARBA00022722"/>
    </source>
</evidence>
<dbReference type="GO" id="GO:0003964">
    <property type="term" value="F:RNA-directed DNA polymerase activity"/>
    <property type="evidence" value="ECO:0007669"/>
    <property type="project" value="UniProtKB-KW"/>
</dbReference>
<dbReference type="Gene3D" id="3.10.10.10">
    <property type="entry name" value="HIV Type 1 Reverse Transcriptase, subunit A, domain 1"/>
    <property type="match status" value="1"/>
</dbReference>
<evidence type="ECO:0000256" key="1">
    <source>
        <dbReference type="ARBA" id="ARBA00012493"/>
    </source>
</evidence>
<comment type="caution">
    <text evidence="10">The sequence shown here is derived from an EMBL/GenBank/DDBJ whole genome shotgun (WGS) entry which is preliminary data.</text>
</comment>
<keyword evidence="7" id="KW-0695">RNA-directed DNA polymerase</keyword>
<evidence type="ECO:0000256" key="8">
    <source>
        <dbReference type="SAM" id="MobiDB-lite"/>
    </source>
</evidence>
<dbReference type="Gene3D" id="3.30.70.270">
    <property type="match status" value="1"/>
</dbReference>
<dbReference type="Proteomes" id="UP001274896">
    <property type="component" value="Unassembled WGS sequence"/>
</dbReference>
<protein>
    <recommendedName>
        <fullName evidence="1">RNA-directed DNA polymerase</fullName>
        <ecNumber evidence="1">2.7.7.49</ecNumber>
    </recommendedName>
</protein>
<dbReference type="InterPro" id="IPR050951">
    <property type="entry name" value="Retrovirus_Pol_polyprotein"/>
</dbReference>
<dbReference type="InterPro" id="IPR041373">
    <property type="entry name" value="RT_RNaseH"/>
</dbReference>
<evidence type="ECO:0000256" key="5">
    <source>
        <dbReference type="ARBA" id="ARBA00022759"/>
    </source>
</evidence>
<evidence type="ECO:0000256" key="2">
    <source>
        <dbReference type="ARBA" id="ARBA00022679"/>
    </source>
</evidence>
<keyword evidence="3" id="KW-0548">Nucleotidyltransferase</keyword>
<evidence type="ECO:0000256" key="7">
    <source>
        <dbReference type="ARBA" id="ARBA00022918"/>
    </source>
</evidence>
<proteinExistence type="predicted"/>
<dbReference type="PANTHER" id="PTHR37984:SF5">
    <property type="entry name" value="PROTEIN NYNRIN-LIKE"/>
    <property type="match status" value="1"/>
</dbReference>
<dbReference type="CDD" id="cd00303">
    <property type="entry name" value="retropepsin_like"/>
    <property type="match status" value="1"/>
</dbReference>
<feature type="domain" description="Reverse transcriptase RNase H-like" evidence="9">
    <location>
        <begin position="243"/>
        <end position="347"/>
    </location>
</feature>
<gene>
    <name evidence="10" type="ORF">QTP70_001478</name>
</gene>
<feature type="compositionally biased region" description="Polar residues" evidence="8">
    <location>
        <begin position="369"/>
        <end position="381"/>
    </location>
</feature>
<keyword evidence="11" id="KW-1185">Reference proteome</keyword>
<dbReference type="GO" id="GO:0004519">
    <property type="term" value="F:endonuclease activity"/>
    <property type="evidence" value="ECO:0007669"/>
    <property type="project" value="UniProtKB-KW"/>
</dbReference>
<dbReference type="InterPro" id="IPR043502">
    <property type="entry name" value="DNA/RNA_pol_sf"/>
</dbReference>
<dbReference type="PANTHER" id="PTHR37984">
    <property type="entry name" value="PROTEIN CBG26694"/>
    <property type="match status" value="1"/>
</dbReference>
<dbReference type="InterPro" id="IPR043128">
    <property type="entry name" value="Rev_trsase/Diguanyl_cyclase"/>
</dbReference>
<dbReference type="AlphaFoldDB" id="A0AAE0UUU1"/>
<keyword evidence="4" id="KW-0540">Nuclease</keyword>
<dbReference type="Pfam" id="PF17917">
    <property type="entry name" value="RT_RNaseH"/>
    <property type="match status" value="1"/>
</dbReference>
<dbReference type="Gene3D" id="2.40.70.10">
    <property type="entry name" value="Acid Proteases"/>
    <property type="match status" value="1"/>
</dbReference>
<keyword evidence="2" id="KW-0808">Transferase</keyword>
<dbReference type="EC" id="2.7.7.49" evidence="1"/>
<reference evidence="10" key="1">
    <citation type="submission" date="2023-06" db="EMBL/GenBank/DDBJ databases">
        <title>Male Hemibagrus guttatus genome.</title>
        <authorList>
            <person name="Bian C."/>
        </authorList>
    </citation>
    <scope>NUCLEOTIDE SEQUENCE</scope>
    <source>
        <strain evidence="10">Male_cb2023</strain>
        <tissue evidence="10">Muscle</tissue>
    </source>
</reference>
<evidence type="ECO:0000256" key="6">
    <source>
        <dbReference type="ARBA" id="ARBA00022801"/>
    </source>
</evidence>
<dbReference type="InterPro" id="IPR021109">
    <property type="entry name" value="Peptidase_aspartic_dom_sf"/>
</dbReference>
<feature type="region of interest" description="Disordered" evidence="8">
    <location>
        <begin position="362"/>
        <end position="381"/>
    </location>
</feature>
<sequence length="381" mass="42617">MAALIDSGAAINLMDKSLVEELQLPTVPCTPPLWVMAVDNKPIGEGHLYLKTKLLTLTTELFHSERITLFVICSPAHPVILDLPWLQLHDPPCLTTNVESPGTDTIITLPLDYNDLGEVFSKENGTHLLPHQPWDCAIDLLPNAMPPKSRIYPLSLPETKAMEDYIKEALAADHIRPSTSPPAAGFFFVEKKDGGLRISVGLTRSYPYPLPLVPATLEQLQRACVFSKPQLYTTAPILCQLDSDTLFVVEVDASSIGAVLSHRQENMGKLHPCAFYSRKLTPAEANYDVGNREHLFIKTALEEWRHWLGGACHPFLVIADHHNLEYLRVAKCLNPRQARWALLFTRFKFSVTYRPESKNGKADALSRITRPTNMNPSSRLL</sequence>
<keyword evidence="5" id="KW-0255">Endonuclease</keyword>